<feature type="region of interest" description="Disordered" evidence="4">
    <location>
        <begin position="455"/>
        <end position="478"/>
    </location>
</feature>
<reference evidence="5" key="1">
    <citation type="submission" date="2023-04" db="EMBL/GenBank/DDBJ databases">
        <authorList>
            <person name="Vijverberg K."/>
            <person name="Xiong W."/>
            <person name="Schranz E."/>
        </authorList>
    </citation>
    <scope>NUCLEOTIDE SEQUENCE</scope>
</reference>
<accession>A0AA36EBB4</accession>
<evidence type="ECO:0000313" key="5">
    <source>
        <dbReference type="EMBL" id="CAI9287755.1"/>
    </source>
</evidence>
<dbReference type="GO" id="GO:0004803">
    <property type="term" value="F:transposase activity"/>
    <property type="evidence" value="ECO:0007669"/>
    <property type="project" value="InterPro"/>
</dbReference>
<dbReference type="PANTHER" id="PTHR31973">
    <property type="entry name" value="POLYPROTEIN, PUTATIVE-RELATED"/>
    <property type="match status" value="1"/>
</dbReference>
<keyword evidence="2" id="KW-0238">DNA-binding</keyword>
<dbReference type="Proteomes" id="UP001177003">
    <property type="component" value="Chromosome 5"/>
</dbReference>
<dbReference type="PANTHER" id="PTHR31973:SF187">
    <property type="entry name" value="MUTATOR TRANSPOSASE MUDRA PROTEIN"/>
    <property type="match status" value="1"/>
</dbReference>
<evidence type="ECO:0000256" key="2">
    <source>
        <dbReference type="ARBA" id="ARBA00023125"/>
    </source>
</evidence>
<dbReference type="Pfam" id="PF00872">
    <property type="entry name" value="Transposase_mut"/>
    <property type="match status" value="1"/>
</dbReference>
<sequence length="487" mass="57027">MDWDSEDEGNTDPFFGLREPFSGLNEMDFELHGIYMDHEPDEEFVTPLDKFHNGYQLYFEKCDSTRILVRCGKRNEDNGCRFRLKFKLGSMFTPEWIGRHYITEIANKPKVKLKEMITNIRQRFRCAVSIGQCRRAKKWAKELIKDGINNFHRFYIGFKDICEGWKNGCKRVIGLEGCFLKGAVNWTWFLELLRDDLDLDSGRGLVVISDQHKGLLESMKDILPHVEHRNCVMHIYANFRKTFTGLEYKKLFWAASISCTQGDFKRHMESIKKLNPSTYEYLMSKQPKTWSRAYFGSCYTCEAVEKGTSGCFNSIILDARRKPLITMLEEIRIYIMDRLWDLADIPCVHTNASINFIHQTPDAYINAYFSKEKFRQCYSTNIEPVNVSNLWAQTEYIKPLPLMSRRMPGRPATKRKRHVSEKESKISTTKVKVAITTRCGNCLEYGHNKRACKNERKQYVPPPPTHQRRQEGQENIPSPMYLFLTSH</sequence>
<dbReference type="EMBL" id="OX465081">
    <property type="protein sequence ID" value="CAI9287755.1"/>
    <property type="molecule type" value="Genomic_DNA"/>
</dbReference>
<keyword evidence="6" id="KW-1185">Reference proteome</keyword>
<organism evidence="5 6">
    <name type="scientific">Lactuca saligna</name>
    <name type="common">Willowleaf lettuce</name>
    <dbReference type="NCBI Taxonomy" id="75948"/>
    <lineage>
        <taxon>Eukaryota</taxon>
        <taxon>Viridiplantae</taxon>
        <taxon>Streptophyta</taxon>
        <taxon>Embryophyta</taxon>
        <taxon>Tracheophyta</taxon>
        <taxon>Spermatophyta</taxon>
        <taxon>Magnoliopsida</taxon>
        <taxon>eudicotyledons</taxon>
        <taxon>Gunneridae</taxon>
        <taxon>Pentapetalae</taxon>
        <taxon>asterids</taxon>
        <taxon>campanulids</taxon>
        <taxon>Asterales</taxon>
        <taxon>Asteraceae</taxon>
        <taxon>Cichorioideae</taxon>
        <taxon>Cichorieae</taxon>
        <taxon>Lactucinae</taxon>
        <taxon>Lactuca</taxon>
    </lineage>
</organism>
<dbReference type="GO" id="GO:0003677">
    <property type="term" value="F:DNA binding"/>
    <property type="evidence" value="ECO:0007669"/>
    <property type="project" value="UniProtKB-KW"/>
</dbReference>
<dbReference type="AlphaFoldDB" id="A0AA36EBB4"/>
<keyword evidence="1" id="KW-0815">Transposition</keyword>
<evidence type="ECO:0000256" key="3">
    <source>
        <dbReference type="ARBA" id="ARBA00023172"/>
    </source>
</evidence>
<evidence type="ECO:0000256" key="4">
    <source>
        <dbReference type="SAM" id="MobiDB-lite"/>
    </source>
</evidence>
<protein>
    <submittedName>
        <fullName evidence="5">Uncharacterized protein</fullName>
    </submittedName>
</protein>
<proteinExistence type="predicted"/>
<name>A0AA36EBB4_LACSI</name>
<evidence type="ECO:0000313" key="6">
    <source>
        <dbReference type="Proteomes" id="UP001177003"/>
    </source>
</evidence>
<keyword evidence="3" id="KW-0233">DNA recombination</keyword>
<dbReference type="InterPro" id="IPR001207">
    <property type="entry name" value="Transposase_mutator"/>
</dbReference>
<gene>
    <name evidence="5" type="ORF">LSALG_LOCUS27098</name>
</gene>
<dbReference type="GO" id="GO:0006313">
    <property type="term" value="P:DNA transposition"/>
    <property type="evidence" value="ECO:0007669"/>
    <property type="project" value="InterPro"/>
</dbReference>
<feature type="region of interest" description="Disordered" evidence="4">
    <location>
        <begin position="403"/>
        <end position="427"/>
    </location>
</feature>
<evidence type="ECO:0000256" key="1">
    <source>
        <dbReference type="ARBA" id="ARBA00022578"/>
    </source>
</evidence>